<dbReference type="InterPro" id="IPR040457">
    <property type="entry name" value="GCP_C"/>
</dbReference>
<dbReference type="Gene3D" id="1.20.120.1900">
    <property type="entry name" value="Gamma-tubulin complex, C-terminal domain"/>
    <property type="match status" value="1"/>
</dbReference>
<keyword evidence="3" id="KW-0963">Cytoplasm</keyword>
<evidence type="ECO:0000256" key="3">
    <source>
        <dbReference type="ARBA" id="ARBA00022490"/>
    </source>
</evidence>
<dbReference type="Proteomes" id="UP000887566">
    <property type="component" value="Unplaced"/>
</dbReference>
<keyword evidence="4" id="KW-0493">Microtubule</keyword>
<dbReference type="InterPro" id="IPR042241">
    <property type="entry name" value="GCP_C_sf"/>
</dbReference>
<evidence type="ECO:0000256" key="1">
    <source>
        <dbReference type="ARBA" id="ARBA00004245"/>
    </source>
</evidence>
<proteinExistence type="inferred from homology"/>
<evidence type="ECO:0000259" key="6">
    <source>
        <dbReference type="Pfam" id="PF04130"/>
    </source>
</evidence>
<keyword evidence="7" id="KW-1185">Reference proteome</keyword>
<organism evidence="7 8">
    <name type="scientific">Plectus sambesii</name>
    <dbReference type="NCBI Taxonomy" id="2011161"/>
    <lineage>
        <taxon>Eukaryota</taxon>
        <taxon>Metazoa</taxon>
        <taxon>Ecdysozoa</taxon>
        <taxon>Nematoda</taxon>
        <taxon>Chromadorea</taxon>
        <taxon>Plectida</taxon>
        <taxon>Plectina</taxon>
        <taxon>Plectoidea</taxon>
        <taxon>Plectidae</taxon>
        <taxon>Plectus</taxon>
    </lineage>
</organism>
<sequence length="112" mass="12490">PHFENASSVDELHAVHKKYLSAVLARCFLGPKAVSMITVLNGCLDTIAFFCAAISNDPPALPDATKASMAFSKTALLFVKAIRNLIKANYEPWLEDLLLRLDMSEFYTRQDR</sequence>
<feature type="domain" description="Gamma tubulin complex component C-terminal" evidence="6">
    <location>
        <begin position="6"/>
        <end position="107"/>
    </location>
</feature>
<evidence type="ECO:0000256" key="4">
    <source>
        <dbReference type="ARBA" id="ARBA00022701"/>
    </source>
</evidence>
<dbReference type="GO" id="GO:0043015">
    <property type="term" value="F:gamma-tubulin binding"/>
    <property type="evidence" value="ECO:0007669"/>
    <property type="project" value="InterPro"/>
</dbReference>
<dbReference type="Pfam" id="PF04130">
    <property type="entry name" value="GCP_C_terminal"/>
    <property type="match status" value="1"/>
</dbReference>
<accession>A0A914V6X5</accession>
<name>A0A914V6X5_9BILA</name>
<comment type="similarity">
    <text evidence="2">Belongs to the TUBGCP family.</text>
</comment>
<evidence type="ECO:0000313" key="8">
    <source>
        <dbReference type="WBParaSite" id="PSAMB.scaffold16008size1429.g36750.t1"/>
    </source>
</evidence>
<dbReference type="AlphaFoldDB" id="A0A914V6X5"/>
<evidence type="ECO:0000313" key="7">
    <source>
        <dbReference type="Proteomes" id="UP000887566"/>
    </source>
</evidence>
<protein>
    <submittedName>
        <fullName evidence="8">Gamma tubulin complex component C-terminal domain-containing protein</fullName>
    </submittedName>
</protein>
<evidence type="ECO:0000256" key="2">
    <source>
        <dbReference type="ARBA" id="ARBA00010337"/>
    </source>
</evidence>
<evidence type="ECO:0000256" key="5">
    <source>
        <dbReference type="ARBA" id="ARBA00023212"/>
    </source>
</evidence>
<reference evidence="8" key="1">
    <citation type="submission" date="2022-11" db="UniProtKB">
        <authorList>
            <consortium name="WormBaseParasite"/>
        </authorList>
    </citation>
    <scope>IDENTIFICATION</scope>
</reference>
<keyword evidence="5" id="KW-0206">Cytoskeleton</keyword>
<dbReference type="GO" id="GO:0005874">
    <property type="term" value="C:microtubule"/>
    <property type="evidence" value="ECO:0007669"/>
    <property type="project" value="UniProtKB-KW"/>
</dbReference>
<comment type="subcellular location">
    <subcellularLocation>
        <location evidence="1">Cytoplasm</location>
        <location evidence="1">Cytoskeleton</location>
    </subcellularLocation>
</comment>
<dbReference type="WBParaSite" id="PSAMB.scaffold16008size1429.g36750.t1">
    <property type="protein sequence ID" value="PSAMB.scaffold16008size1429.g36750.t1"/>
    <property type="gene ID" value="PSAMB.scaffold16008size1429.g36750"/>
</dbReference>